<feature type="region of interest" description="Disordered" evidence="1">
    <location>
        <begin position="491"/>
        <end position="520"/>
    </location>
</feature>
<dbReference type="CDD" id="cd02440">
    <property type="entry name" value="AdoMet_MTases"/>
    <property type="match status" value="1"/>
</dbReference>
<keyword evidence="2" id="KW-0489">Methyltransferase</keyword>
<name>A0ABS4A2C6_9BRAD</name>
<organism evidence="2 3">
    <name type="scientific">Bradyrhizobium vignae</name>
    <dbReference type="NCBI Taxonomy" id="1549949"/>
    <lineage>
        <taxon>Bacteria</taxon>
        <taxon>Pseudomonadati</taxon>
        <taxon>Pseudomonadota</taxon>
        <taxon>Alphaproteobacteria</taxon>
        <taxon>Hyphomicrobiales</taxon>
        <taxon>Nitrobacteraceae</taxon>
        <taxon>Bradyrhizobium</taxon>
    </lineage>
</organism>
<dbReference type="InterPro" id="IPR029063">
    <property type="entry name" value="SAM-dependent_MTases_sf"/>
</dbReference>
<dbReference type="GO" id="GO:0032259">
    <property type="term" value="P:methylation"/>
    <property type="evidence" value="ECO:0007669"/>
    <property type="project" value="UniProtKB-KW"/>
</dbReference>
<dbReference type="Pfam" id="PF13489">
    <property type="entry name" value="Methyltransf_23"/>
    <property type="match status" value="1"/>
</dbReference>
<feature type="compositionally biased region" description="Basic and acidic residues" evidence="1">
    <location>
        <begin position="494"/>
        <end position="504"/>
    </location>
</feature>
<dbReference type="Gene3D" id="3.40.50.150">
    <property type="entry name" value="Vaccinia Virus protein VP39"/>
    <property type="match status" value="1"/>
</dbReference>
<comment type="caution">
    <text evidence="2">The sequence shown here is derived from an EMBL/GenBank/DDBJ whole genome shotgun (WGS) entry which is preliminary data.</text>
</comment>
<dbReference type="GO" id="GO:0008168">
    <property type="term" value="F:methyltransferase activity"/>
    <property type="evidence" value="ECO:0007669"/>
    <property type="project" value="UniProtKB-KW"/>
</dbReference>
<dbReference type="EMBL" id="JAGIKT010000066">
    <property type="protein sequence ID" value="MBP0114550.1"/>
    <property type="molecule type" value="Genomic_DNA"/>
</dbReference>
<proteinExistence type="predicted"/>
<evidence type="ECO:0000256" key="1">
    <source>
        <dbReference type="SAM" id="MobiDB-lite"/>
    </source>
</evidence>
<reference evidence="2 3" key="1">
    <citation type="submission" date="2021-03" db="EMBL/GenBank/DDBJ databases">
        <title>Genome Sequence of Bradyrhizobium vignae strain ISRA400.</title>
        <authorList>
            <person name="Tisa L.S."/>
            <person name="Svistoonoff S."/>
            <person name="Hocher V."/>
            <person name="Fall S."/>
            <person name="Zaiya A."/>
            <person name="Naing D."/>
            <person name="Niang N."/>
            <person name="Diouf A."/>
            <person name="Dasylva M.C."/>
            <person name="Toure O."/>
            <person name="Gueye M."/>
            <person name="Gully D."/>
            <person name="Tisseyre P."/>
            <person name="Simpson S."/>
            <person name="Morris K."/>
            <person name="Thomas W.K."/>
        </authorList>
    </citation>
    <scope>NUCLEOTIDE SEQUENCE [LARGE SCALE GENOMIC DNA]</scope>
    <source>
        <strain evidence="2 3">ISRA400</strain>
    </source>
</reference>
<dbReference type="SUPFAM" id="SSF53335">
    <property type="entry name" value="S-adenosyl-L-methionine-dependent methyltransferases"/>
    <property type="match status" value="1"/>
</dbReference>
<evidence type="ECO:0000313" key="2">
    <source>
        <dbReference type="EMBL" id="MBP0114550.1"/>
    </source>
</evidence>
<evidence type="ECO:0000313" key="3">
    <source>
        <dbReference type="Proteomes" id="UP000669317"/>
    </source>
</evidence>
<keyword evidence="2" id="KW-0808">Transferase</keyword>
<dbReference type="Proteomes" id="UP000669317">
    <property type="component" value="Unassembled WGS sequence"/>
</dbReference>
<accession>A0ABS4A2C6</accession>
<sequence>MGRNPRVSGSGLGENELRQRVLVAIASYGRSNDRYLQRLIEQYRSMSFDVHIVVLSNIEKNLGSGVECRVGLPNSDPWSLPFAHKKLFSDNVANYDLFVYSEDDILITERNIRAWLDVTSFLPQDEIAGFLRVEYGEDGQRNYPDIHAHFHWDPSSVKRRGDYILAHFTNEHAACFVLTREQLGNALRSGGFDVAPHQGKYDLACSAATDPYTQCGLKKLVPISHLEDFTVHHLTNRYVGRMGVGVNELGRQKEILLQIADGHCLPYSLLPTETRLRRANFSKDYYEAESEELISLVPVSARSVLSIGCGSGKTERRLQARGLHVTAIPLDPVIAAGPAGDGIEMIYTDLDTIDFNRDAYDCVLCLNLLHLAPDPRKLLRKLRLFMHEQSIAVIQMPNTMSPRGVRSYLRASLQSGRSGYEAAGAHFASARRLTTWCIESGLRIETMFGIPADRGDGLFGMTSRLSGFAPGFLSLGLAASIVATASGGMPNYEKTGELADEPKSSGRGLDGRAGQNTNLI</sequence>
<gene>
    <name evidence="2" type="ORF">JWS04_26465</name>
</gene>
<protein>
    <submittedName>
        <fullName evidence="2">Methyltransferase domain-containing protein</fullName>
    </submittedName>
</protein>
<keyword evidence="3" id="KW-1185">Reference proteome</keyword>